<dbReference type="SUPFAM" id="SSF52047">
    <property type="entry name" value="RNI-like"/>
    <property type="match status" value="1"/>
</dbReference>
<keyword evidence="4" id="KW-1185">Reference proteome</keyword>
<dbReference type="InterPro" id="IPR032675">
    <property type="entry name" value="LRR_dom_sf"/>
</dbReference>
<accession>A0A2U9AX95</accession>
<reference evidence="3 4" key="1">
    <citation type="submission" date="2017-12" db="EMBL/GenBank/DDBJ databases">
        <title>Integrating genomic resources of turbot (Scophthalmus maximus) in depth evaluation of genetic and physical mapping variation across individuals.</title>
        <authorList>
            <person name="Martinez P."/>
        </authorList>
    </citation>
    <scope>NUCLEOTIDE SEQUENCE [LARGE SCALE GENOMIC DNA]</scope>
</reference>
<keyword evidence="1" id="KW-0433">Leucine-rich repeat</keyword>
<name>A0A2U9AX95_SCOMX</name>
<evidence type="ECO:0008006" key="5">
    <source>
        <dbReference type="Google" id="ProtNLM"/>
    </source>
</evidence>
<proteinExistence type="predicted"/>
<dbReference type="EMBL" id="CP026243">
    <property type="protein sequence ID" value="AWO96248.1"/>
    <property type="molecule type" value="Genomic_DNA"/>
</dbReference>
<keyword evidence="2" id="KW-0677">Repeat</keyword>
<evidence type="ECO:0000313" key="4">
    <source>
        <dbReference type="Proteomes" id="UP000246464"/>
    </source>
</evidence>
<dbReference type="PANTHER" id="PTHR24106">
    <property type="entry name" value="NACHT, LRR AND CARD DOMAINS-CONTAINING"/>
    <property type="match status" value="1"/>
</dbReference>
<dbReference type="AlphaFoldDB" id="A0A2U9AX95"/>
<evidence type="ECO:0000313" key="3">
    <source>
        <dbReference type="EMBL" id="AWO96248.1"/>
    </source>
</evidence>
<gene>
    <name evidence="3" type="ORF">SMAX5B_003574</name>
</gene>
<evidence type="ECO:0000256" key="1">
    <source>
        <dbReference type="ARBA" id="ARBA00022614"/>
    </source>
</evidence>
<protein>
    <recommendedName>
        <fullName evidence="5">NACHT LRR and PYD domain-containing protein</fullName>
    </recommendedName>
</protein>
<dbReference type="InterPro" id="IPR051261">
    <property type="entry name" value="NLR"/>
</dbReference>
<sequence length="250" mass="28531">MDKLEGLQMFIRFFMRMLQARLVGQLDGLVVSHIEQVDDLPAGLGVWFQDQFKDRKLENQTTLNLLHCLMEFHMKEAASIAAKEIKKLHLFKMKLSVVDCAAMHYVLQFSQHKQQELNMGYSNIGNRGLNRLRPILHRCESFYMCGNDLGPEGVLELWNDLEHNTTVEELYLDITGITERGTESIVNCLGKNTSLKKLIDQMDLVKNADALQSVLRGLQVAGEQAEEGVNTDRTKVLQRKIVKLLKSSTR</sequence>
<dbReference type="Gene3D" id="3.80.10.10">
    <property type="entry name" value="Ribonuclease Inhibitor"/>
    <property type="match status" value="1"/>
</dbReference>
<dbReference type="Proteomes" id="UP000246464">
    <property type="component" value="Chromosome 1"/>
</dbReference>
<organism evidence="3 4">
    <name type="scientific">Scophthalmus maximus</name>
    <name type="common">Turbot</name>
    <name type="synonym">Psetta maxima</name>
    <dbReference type="NCBI Taxonomy" id="52904"/>
    <lineage>
        <taxon>Eukaryota</taxon>
        <taxon>Metazoa</taxon>
        <taxon>Chordata</taxon>
        <taxon>Craniata</taxon>
        <taxon>Vertebrata</taxon>
        <taxon>Euteleostomi</taxon>
        <taxon>Actinopterygii</taxon>
        <taxon>Neopterygii</taxon>
        <taxon>Teleostei</taxon>
        <taxon>Neoteleostei</taxon>
        <taxon>Acanthomorphata</taxon>
        <taxon>Carangaria</taxon>
        <taxon>Pleuronectiformes</taxon>
        <taxon>Pleuronectoidei</taxon>
        <taxon>Scophthalmidae</taxon>
        <taxon>Scophthalmus</taxon>
    </lineage>
</organism>
<evidence type="ECO:0000256" key="2">
    <source>
        <dbReference type="ARBA" id="ARBA00022737"/>
    </source>
</evidence>